<dbReference type="PROSITE" id="PS50893">
    <property type="entry name" value="ABC_TRANSPORTER_2"/>
    <property type="match status" value="1"/>
</dbReference>
<accession>A0A4V2F1P0</accession>
<dbReference type="GO" id="GO:0005524">
    <property type="term" value="F:ATP binding"/>
    <property type="evidence" value="ECO:0007669"/>
    <property type="project" value="UniProtKB-KW"/>
</dbReference>
<gene>
    <name evidence="4" type="ORF">EV199_0294</name>
</gene>
<evidence type="ECO:0000259" key="3">
    <source>
        <dbReference type="PROSITE" id="PS50893"/>
    </source>
</evidence>
<sequence>MEHSADYVELAAYGPGNELLKPFVKNTDLHYLMLNAAGVSLKNGDMLQTKALTYSYKNGNSFRFPDLSCGPGEALLITGNSGMGKTTLLHLLAGILRPVSGEIDIDEYSIASLSEKKLDRFRGQKIGLVLQQNHFVQSLHVLDNILLATKLAGKSANREKAVGLLQRLKLEDKIYNKPAELSQGQQQLVSIARALINEQTLILADEPTSSLDDTHCHAVAELLIEQAAISHAALVIVTHDQRLQSIFGNTIALR</sequence>
<dbReference type="InterPro" id="IPR015854">
    <property type="entry name" value="ABC_transpr_LolD-like"/>
</dbReference>
<dbReference type="Pfam" id="PF00005">
    <property type="entry name" value="ABC_tran"/>
    <property type="match status" value="1"/>
</dbReference>
<dbReference type="GO" id="GO:0005886">
    <property type="term" value="C:plasma membrane"/>
    <property type="evidence" value="ECO:0007669"/>
    <property type="project" value="TreeGrafter"/>
</dbReference>
<keyword evidence="2 4" id="KW-0067">ATP-binding</keyword>
<dbReference type="InterPro" id="IPR003439">
    <property type="entry name" value="ABC_transporter-like_ATP-bd"/>
</dbReference>
<organism evidence="4 5">
    <name type="scientific">Pseudobacter ginsenosidimutans</name>
    <dbReference type="NCBI Taxonomy" id="661488"/>
    <lineage>
        <taxon>Bacteria</taxon>
        <taxon>Pseudomonadati</taxon>
        <taxon>Bacteroidota</taxon>
        <taxon>Chitinophagia</taxon>
        <taxon>Chitinophagales</taxon>
        <taxon>Chitinophagaceae</taxon>
        <taxon>Pseudobacter</taxon>
    </lineage>
</organism>
<dbReference type="PROSITE" id="PS00211">
    <property type="entry name" value="ABC_TRANSPORTER_1"/>
    <property type="match status" value="1"/>
</dbReference>
<dbReference type="PANTHER" id="PTHR24220">
    <property type="entry name" value="IMPORT ATP-BINDING PROTEIN"/>
    <property type="match status" value="1"/>
</dbReference>
<evidence type="ECO:0000313" key="5">
    <source>
        <dbReference type="Proteomes" id="UP000293874"/>
    </source>
</evidence>
<dbReference type="GO" id="GO:0022857">
    <property type="term" value="F:transmembrane transporter activity"/>
    <property type="evidence" value="ECO:0007669"/>
    <property type="project" value="TreeGrafter"/>
</dbReference>
<evidence type="ECO:0000256" key="2">
    <source>
        <dbReference type="ARBA" id="ARBA00022840"/>
    </source>
</evidence>
<keyword evidence="1" id="KW-0547">Nucleotide-binding</keyword>
<reference evidence="4 5" key="1">
    <citation type="submission" date="2019-02" db="EMBL/GenBank/DDBJ databases">
        <title>Genomic Encyclopedia of Type Strains, Phase IV (KMG-IV): sequencing the most valuable type-strain genomes for metagenomic binning, comparative biology and taxonomic classification.</title>
        <authorList>
            <person name="Goeker M."/>
        </authorList>
    </citation>
    <scope>NUCLEOTIDE SEQUENCE [LARGE SCALE GENOMIC DNA]</scope>
    <source>
        <strain evidence="4 5">DSM 18116</strain>
    </source>
</reference>
<keyword evidence="5" id="KW-1185">Reference proteome</keyword>
<name>A0A4V2F1P0_9BACT</name>
<dbReference type="InterPro" id="IPR017871">
    <property type="entry name" value="ABC_transporter-like_CS"/>
</dbReference>
<protein>
    <submittedName>
        <fullName evidence="4">Putative ABC transport system ATP-binding protein</fullName>
    </submittedName>
</protein>
<feature type="domain" description="ABC transporter" evidence="3">
    <location>
        <begin position="47"/>
        <end position="253"/>
    </location>
</feature>
<dbReference type="InterPro" id="IPR027417">
    <property type="entry name" value="P-loop_NTPase"/>
</dbReference>
<dbReference type="InterPro" id="IPR003593">
    <property type="entry name" value="AAA+_ATPase"/>
</dbReference>
<dbReference type="Proteomes" id="UP000293874">
    <property type="component" value="Unassembled WGS sequence"/>
</dbReference>
<dbReference type="Gene3D" id="3.40.50.300">
    <property type="entry name" value="P-loop containing nucleotide triphosphate hydrolases"/>
    <property type="match status" value="1"/>
</dbReference>
<evidence type="ECO:0000313" key="4">
    <source>
        <dbReference type="EMBL" id="RZS74446.1"/>
    </source>
</evidence>
<proteinExistence type="predicted"/>
<dbReference type="RefSeq" id="WP_207234168.1">
    <property type="nucleotide sequence ID" value="NZ_CP042431.1"/>
</dbReference>
<dbReference type="SUPFAM" id="SSF52540">
    <property type="entry name" value="P-loop containing nucleoside triphosphate hydrolases"/>
    <property type="match status" value="1"/>
</dbReference>
<dbReference type="GO" id="GO:0016887">
    <property type="term" value="F:ATP hydrolysis activity"/>
    <property type="evidence" value="ECO:0007669"/>
    <property type="project" value="InterPro"/>
</dbReference>
<dbReference type="AlphaFoldDB" id="A0A4V2F1P0"/>
<dbReference type="EMBL" id="SGXA01000001">
    <property type="protein sequence ID" value="RZS74446.1"/>
    <property type="molecule type" value="Genomic_DNA"/>
</dbReference>
<dbReference type="SMART" id="SM00382">
    <property type="entry name" value="AAA"/>
    <property type="match status" value="1"/>
</dbReference>
<evidence type="ECO:0000256" key="1">
    <source>
        <dbReference type="ARBA" id="ARBA00022741"/>
    </source>
</evidence>
<comment type="caution">
    <text evidence="4">The sequence shown here is derived from an EMBL/GenBank/DDBJ whole genome shotgun (WGS) entry which is preliminary data.</text>
</comment>